<proteinExistence type="predicted"/>
<organism evidence="1 2">
    <name type="scientific">Nitratireductor arenosus</name>
    <dbReference type="NCBI Taxonomy" id="2682096"/>
    <lineage>
        <taxon>Bacteria</taxon>
        <taxon>Pseudomonadati</taxon>
        <taxon>Pseudomonadota</taxon>
        <taxon>Alphaproteobacteria</taxon>
        <taxon>Hyphomicrobiales</taxon>
        <taxon>Phyllobacteriaceae</taxon>
        <taxon>Nitratireductor</taxon>
    </lineage>
</organism>
<dbReference type="Proteomes" id="UP000463224">
    <property type="component" value="Unassembled WGS sequence"/>
</dbReference>
<dbReference type="RefSeq" id="WP_156715894.1">
    <property type="nucleotide sequence ID" value="NZ_WPHG01000010.1"/>
</dbReference>
<evidence type="ECO:0000313" key="2">
    <source>
        <dbReference type="Proteomes" id="UP000463224"/>
    </source>
</evidence>
<keyword evidence="2" id="KW-1185">Reference proteome</keyword>
<evidence type="ECO:0000313" key="1">
    <source>
        <dbReference type="EMBL" id="MVB00059.1"/>
    </source>
</evidence>
<dbReference type="EMBL" id="WPHG01000010">
    <property type="protein sequence ID" value="MVB00059.1"/>
    <property type="molecule type" value="Genomic_DNA"/>
</dbReference>
<dbReference type="AlphaFoldDB" id="A0A844QPT6"/>
<gene>
    <name evidence="1" type="ORF">GN330_22670</name>
</gene>
<accession>A0A844QPT6</accession>
<reference evidence="1 2" key="1">
    <citation type="submission" date="2019-12" db="EMBL/GenBank/DDBJ databases">
        <title>Nitratireductor arenosus sp. nov., Isolated from sea sand, Jeju island, South Korea.</title>
        <authorList>
            <person name="Kim W."/>
        </authorList>
    </citation>
    <scope>NUCLEOTIDE SEQUENCE [LARGE SCALE GENOMIC DNA]</scope>
    <source>
        <strain evidence="1 2">CAU 1489</strain>
    </source>
</reference>
<sequence>MSEYHWYTLGDGRRVFRKAPKPSPHRSDLSRPYIRADGMDAVWNPVDGNHYESRSQYERAVKQAGCEIVGDDKGHWEKAGARDTEPKGVKEDIVQAWQQLSS</sequence>
<name>A0A844QPT6_9HYPH</name>
<protein>
    <submittedName>
        <fullName evidence="1">Uncharacterized protein</fullName>
    </submittedName>
</protein>
<comment type="caution">
    <text evidence="1">The sequence shown here is derived from an EMBL/GenBank/DDBJ whole genome shotgun (WGS) entry which is preliminary data.</text>
</comment>